<dbReference type="Pfam" id="PF04074">
    <property type="entry name" value="DUF386"/>
    <property type="match status" value="1"/>
</dbReference>
<protein>
    <submittedName>
        <fullName evidence="1">YhcH/YjgK/YiaL family protein</fullName>
    </submittedName>
</protein>
<name>A0A1G7WFL5_9SPHI</name>
<evidence type="ECO:0000313" key="2">
    <source>
        <dbReference type="Proteomes" id="UP000199705"/>
    </source>
</evidence>
<reference evidence="2" key="1">
    <citation type="submission" date="2016-10" db="EMBL/GenBank/DDBJ databases">
        <authorList>
            <person name="Varghese N."/>
            <person name="Submissions S."/>
        </authorList>
    </citation>
    <scope>NUCLEOTIDE SEQUENCE [LARGE SCALE GENOMIC DNA]</scope>
    <source>
        <strain evidence="2">Gh-67</strain>
    </source>
</reference>
<dbReference type="RefSeq" id="WP_091166636.1">
    <property type="nucleotide sequence ID" value="NZ_FNCG01000004.1"/>
</dbReference>
<dbReference type="InterPro" id="IPR037012">
    <property type="entry name" value="NanQ/TabA/YiaL_sf"/>
</dbReference>
<dbReference type="NCBIfam" id="TIGR00022">
    <property type="entry name" value="YhcH/YjgK/YiaL family protein"/>
    <property type="match status" value="1"/>
</dbReference>
<sequence>MIVDSIDNIDFYKSFNKDIYDGLLFIKEAPADIALGEYPISANVKAIVMEYETKVDNGFGYEAHQHVIDIQFPFIGKELVKYVTLDKLEAYTQYDEAKDVTFFRASVPESEVVIGEGIFGIFFPIDAHAPMHCFKVPEYIKKIVIKIKC</sequence>
<dbReference type="AlphaFoldDB" id="A0A1G7WFL5"/>
<dbReference type="PANTHER" id="PTHR34986">
    <property type="entry name" value="EVOLVED BETA-GALACTOSIDASE SUBUNIT BETA"/>
    <property type="match status" value="1"/>
</dbReference>
<accession>A0A1G7WFL5</accession>
<dbReference type="EMBL" id="FNCG01000004">
    <property type="protein sequence ID" value="SDG70539.1"/>
    <property type="molecule type" value="Genomic_DNA"/>
</dbReference>
<dbReference type="PANTHER" id="PTHR34986:SF1">
    <property type="entry name" value="PROTEIN YIAL"/>
    <property type="match status" value="1"/>
</dbReference>
<keyword evidence="2" id="KW-1185">Reference proteome</keyword>
<dbReference type="Proteomes" id="UP000199705">
    <property type="component" value="Unassembled WGS sequence"/>
</dbReference>
<gene>
    <name evidence="1" type="ORF">SAMN05192573_104399</name>
</gene>
<proteinExistence type="predicted"/>
<dbReference type="STRING" id="551996.SAMN05192573_104399"/>
<dbReference type="SUPFAM" id="SSF51197">
    <property type="entry name" value="Clavaminate synthase-like"/>
    <property type="match status" value="1"/>
</dbReference>
<dbReference type="GO" id="GO:0005829">
    <property type="term" value="C:cytosol"/>
    <property type="evidence" value="ECO:0007669"/>
    <property type="project" value="TreeGrafter"/>
</dbReference>
<dbReference type="InterPro" id="IPR004375">
    <property type="entry name" value="NanQ/TabA/YiaL"/>
</dbReference>
<evidence type="ECO:0000313" key="1">
    <source>
        <dbReference type="EMBL" id="SDG70539.1"/>
    </source>
</evidence>
<organism evidence="1 2">
    <name type="scientific">Mucilaginibacter gossypii</name>
    <dbReference type="NCBI Taxonomy" id="551996"/>
    <lineage>
        <taxon>Bacteria</taxon>
        <taxon>Pseudomonadati</taxon>
        <taxon>Bacteroidota</taxon>
        <taxon>Sphingobacteriia</taxon>
        <taxon>Sphingobacteriales</taxon>
        <taxon>Sphingobacteriaceae</taxon>
        <taxon>Mucilaginibacter</taxon>
    </lineage>
</organism>
<dbReference type="Gene3D" id="2.60.120.370">
    <property type="entry name" value="YhcH/YjgK/YiaL"/>
    <property type="match status" value="1"/>
</dbReference>